<proteinExistence type="predicted"/>
<sequence length="129" mass="14934">MCDAATDRKDDKQSKQTTIGSQTNSYCSSTYSDTVYGVVVLIMVYHIMRLPEQQLTHSGTDWSNTQFQSNELENFNQDEPGTFLTEAKFNRRKQLDDETFRPWKKDGNIPWYGDPAPVARVLFKVTLWL</sequence>
<reference evidence="2 3" key="1">
    <citation type="submission" date="2023-01" db="EMBL/GenBank/DDBJ databases">
        <title>Analysis of 21 Apiospora genomes using comparative genomics revels a genus with tremendous synthesis potential of carbohydrate active enzymes and secondary metabolites.</title>
        <authorList>
            <person name="Sorensen T."/>
        </authorList>
    </citation>
    <scope>NUCLEOTIDE SEQUENCE [LARGE SCALE GENOMIC DNA]</scope>
    <source>
        <strain evidence="2 3">CBS 117206</strain>
    </source>
</reference>
<keyword evidence="3" id="KW-1185">Reference proteome</keyword>
<accession>A0AAW0R7C5</accession>
<dbReference type="AlphaFoldDB" id="A0AAW0R7C5"/>
<evidence type="ECO:0000313" key="3">
    <source>
        <dbReference type="Proteomes" id="UP001392437"/>
    </source>
</evidence>
<gene>
    <name evidence="2" type="ORF">PG999_002076</name>
</gene>
<evidence type="ECO:0000313" key="2">
    <source>
        <dbReference type="EMBL" id="KAK8129696.1"/>
    </source>
</evidence>
<feature type="region of interest" description="Disordered" evidence="1">
    <location>
        <begin position="1"/>
        <end position="23"/>
    </location>
</feature>
<feature type="compositionally biased region" description="Basic and acidic residues" evidence="1">
    <location>
        <begin position="1"/>
        <end position="14"/>
    </location>
</feature>
<name>A0AAW0R7C5_9PEZI</name>
<dbReference type="EMBL" id="JAQQWP010000002">
    <property type="protein sequence ID" value="KAK8129696.1"/>
    <property type="molecule type" value="Genomic_DNA"/>
</dbReference>
<comment type="caution">
    <text evidence="2">The sequence shown here is derived from an EMBL/GenBank/DDBJ whole genome shotgun (WGS) entry which is preliminary data.</text>
</comment>
<evidence type="ECO:0000256" key="1">
    <source>
        <dbReference type="SAM" id="MobiDB-lite"/>
    </source>
</evidence>
<protein>
    <submittedName>
        <fullName evidence="2">Uncharacterized protein</fullName>
    </submittedName>
</protein>
<organism evidence="2 3">
    <name type="scientific">Apiospora kogelbergensis</name>
    <dbReference type="NCBI Taxonomy" id="1337665"/>
    <lineage>
        <taxon>Eukaryota</taxon>
        <taxon>Fungi</taxon>
        <taxon>Dikarya</taxon>
        <taxon>Ascomycota</taxon>
        <taxon>Pezizomycotina</taxon>
        <taxon>Sordariomycetes</taxon>
        <taxon>Xylariomycetidae</taxon>
        <taxon>Amphisphaeriales</taxon>
        <taxon>Apiosporaceae</taxon>
        <taxon>Apiospora</taxon>
    </lineage>
</organism>
<dbReference type="Proteomes" id="UP001392437">
    <property type="component" value="Unassembled WGS sequence"/>
</dbReference>